<gene>
    <name evidence="9" type="ORF">BEMITA_LOCUS2483</name>
</gene>
<dbReference type="PANTHER" id="PTHR42643">
    <property type="entry name" value="IONOTROPIC RECEPTOR 20A-RELATED"/>
    <property type="match status" value="1"/>
</dbReference>
<comment type="subcellular location">
    <subcellularLocation>
        <location evidence="1">Cell membrane</location>
        <topology evidence="1">Multi-pass membrane protein</topology>
    </subcellularLocation>
</comment>
<evidence type="ECO:0008006" key="11">
    <source>
        <dbReference type="Google" id="ProtNLM"/>
    </source>
</evidence>
<dbReference type="GO" id="GO:0005886">
    <property type="term" value="C:plasma membrane"/>
    <property type="evidence" value="ECO:0007669"/>
    <property type="project" value="UniProtKB-SubCell"/>
</dbReference>
<keyword evidence="2" id="KW-1003">Cell membrane</keyword>
<feature type="transmembrane region" description="Helical" evidence="8">
    <location>
        <begin position="425"/>
        <end position="446"/>
    </location>
</feature>
<dbReference type="PANTHER" id="PTHR42643:SF38">
    <property type="entry name" value="IONOTROPIC RECEPTOR 100A"/>
    <property type="match status" value="1"/>
</dbReference>
<evidence type="ECO:0000256" key="6">
    <source>
        <dbReference type="ARBA" id="ARBA00023170"/>
    </source>
</evidence>
<protein>
    <recommendedName>
        <fullName evidence="11">Ionotropic receptor</fullName>
    </recommendedName>
</protein>
<keyword evidence="7" id="KW-0325">Glycoprotein</keyword>
<evidence type="ECO:0000313" key="9">
    <source>
        <dbReference type="EMBL" id="CAH0382995.1"/>
    </source>
</evidence>
<dbReference type="EMBL" id="OU963871">
    <property type="protein sequence ID" value="CAH0382995.1"/>
    <property type="molecule type" value="Genomic_DNA"/>
</dbReference>
<keyword evidence="3 8" id="KW-0812">Transmembrane</keyword>
<keyword evidence="6" id="KW-0675">Receptor</keyword>
<evidence type="ECO:0000313" key="10">
    <source>
        <dbReference type="Proteomes" id="UP001152759"/>
    </source>
</evidence>
<keyword evidence="4 8" id="KW-1133">Transmembrane helix</keyword>
<evidence type="ECO:0000256" key="8">
    <source>
        <dbReference type="SAM" id="Phobius"/>
    </source>
</evidence>
<dbReference type="InterPro" id="IPR052192">
    <property type="entry name" value="Insect_Ionotropic_Sensory_Rcpt"/>
</dbReference>
<reference evidence="9" key="1">
    <citation type="submission" date="2021-12" db="EMBL/GenBank/DDBJ databases">
        <authorList>
            <person name="King R."/>
        </authorList>
    </citation>
    <scope>NUCLEOTIDE SEQUENCE</scope>
</reference>
<evidence type="ECO:0000256" key="7">
    <source>
        <dbReference type="ARBA" id="ARBA00023180"/>
    </source>
</evidence>
<evidence type="ECO:0000256" key="5">
    <source>
        <dbReference type="ARBA" id="ARBA00023136"/>
    </source>
</evidence>
<evidence type="ECO:0000256" key="3">
    <source>
        <dbReference type="ARBA" id="ARBA00022692"/>
    </source>
</evidence>
<feature type="transmembrane region" description="Helical" evidence="8">
    <location>
        <begin position="115"/>
        <end position="141"/>
    </location>
</feature>
<proteinExistence type="predicted"/>
<organism evidence="9 10">
    <name type="scientific">Bemisia tabaci</name>
    <name type="common">Sweetpotato whitefly</name>
    <name type="synonym">Aleurodes tabaci</name>
    <dbReference type="NCBI Taxonomy" id="7038"/>
    <lineage>
        <taxon>Eukaryota</taxon>
        <taxon>Metazoa</taxon>
        <taxon>Ecdysozoa</taxon>
        <taxon>Arthropoda</taxon>
        <taxon>Hexapoda</taxon>
        <taxon>Insecta</taxon>
        <taxon>Pterygota</taxon>
        <taxon>Neoptera</taxon>
        <taxon>Paraneoptera</taxon>
        <taxon>Hemiptera</taxon>
        <taxon>Sternorrhyncha</taxon>
        <taxon>Aleyrodoidea</taxon>
        <taxon>Aleyrodidae</taxon>
        <taxon>Aleyrodinae</taxon>
        <taxon>Bemisia</taxon>
    </lineage>
</organism>
<sequence length="473" mass="54909">MHLKNLRVRRSNFIWDKGFGYIFDYKTEFDHNFLVHFPYIAFTELHHKVCVDEIIIEHDDDLKFDVDLNQVDIGINYDGIDYSQLDFSVGVDTGAVCIAVPHSGFMSQGLVIFKCFSLCVWVLILITVFMYILLQTIFQYLQTEVLHVFYSERELDHYKGTSAILTVYAYFICGCPPSLLLARFCTGKMLFFIFSFSALIIATVFLSGMTTLLSERVLGTEIDSLKMLEESDVFIQTDTLFDVEDIQISFNRQNISEALRERITNSLAFYTSFVIGEIVNTELFLNNLDRMYERSFILKNISGGMIEKMEEVIRSIAARDAFLVHLPIASTPKESIFLRHLLMNEEFEYHLMKEYIMTYPWIIAFKKNSFVFDRLNEIIARYFETGHGRKALEELIPSKVRFDVSSVTVDGKKPRPCNLDDLQSAFISLIVGLFLSFLVFLLELCFDDLQDGSIVKLLWHFKNSILIRIRHCF</sequence>
<evidence type="ECO:0000256" key="1">
    <source>
        <dbReference type="ARBA" id="ARBA00004651"/>
    </source>
</evidence>
<dbReference type="AlphaFoldDB" id="A0A9P0EX85"/>
<accession>A0A9P0EX85</accession>
<name>A0A9P0EX85_BEMTA</name>
<keyword evidence="10" id="KW-1185">Reference proteome</keyword>
<dbReference type="Proteomes" id="UP001152759">
    <property type="component" value="Chromosome 10"/>
</dbReference>
<evidence type="ECO:0000256" key="4">
    <source>
        <dbReference type="ARBA" id="ARBA00022989"/>
    </source>
</evidence>
<feature type="transmembrane region" description="Helical" evidence="8">
    <location>
        <begin position="161"/>
        <end position="182"/>
    </location>
</feature>
<feature type="transmembrane region" description="Helical" evidence="8">
    <location>
        <begin position="189"/>
        <end position="213"/>
    </location>
</feature>
<evidence type="ECO:0000256" key="2">
    <source>
        <dbReference type="ARBA" id="ARBA00022475"/>
    </source>
</evidence>
<keyword evidence="5 8" id="KW-0472">Membrane</keyword>